<evidence type="ECO:0000256" key="1">
    <source>
        <dbReference type="ARBA" id="ARBA00001974"/>
    </source>
</evidence>
<comment type="catalytic activity">
    <reaction evidence="9">
        <text>L-proline + a quinone = (S)-1-pyrroline-5-carboxylate + a quinol + H(+)</text>
        <dbReference type="Rhea" id="RHEA:23784"/>
        <dbReference type="ChEBI" id="CHEBI:15378"/>
        <dbReference type="ChEBI" id="CHEBI:17388"/>
        <dbReference type="ChEBI" id="CHEBI:24646"/>
        <dbReference type="ChEBI" id="CHEBI:60039"/>
        <dbReference type="ChEBI" id="CHEBI:132124"/>
        <dbReference type="EC" id="1.5.5.2"/>
    </reaction>
</comment>
<sequence>MPDATKLMEKILFRFAKQWIAGDTIDDALKSAKDAYKDGRHAIINKLGEYLKTPSTIEKTILDYEQIISSFRKWKVRGAISVKPTQIGMSINQKTCLANFERLIDSASKSHVFVWIDMESSEHTDDTIELYYALFSRYERLGIAIQANLKRSHEDIQDLVRHGGKIRIVKGAYKENSKIAYKTRKEVDDNYLNIMKTLFKDANEFGIATHDSKLINHAVELSKKYPKKFEFQLLKGIRDELKPDLVKQGFIISDYIPYGTNWLPYSIRRLRERKRNILLLGSSFIQSHKV</sequence>
<reference evidence="11" key="1">
    <citation type="journal article" date="2011" name="PLoS ONE">
        <title>Genome of a low-salinity ammonia-oxidizing archaeon determined by single-cell and metagenomic analysis.</title>
        <authorList>
            <person name="Blainey P.C."/>
            <person name="Mosier A.C."/>
            <person name="Potanina A."/>
            <person name="Francis C.A."/>
            <person name="Quake S.R."/>
        </authorList>
    </citation>
    <scope>NUCLEOTIDE SEQUENCE [LARGE SCALE GENOMIC DNA]</scope>
    <source>
        <strain evidence="11">SFB1</strain>
    </source>
</reference>
<dbReference type="Proteomes" id="UP000004348">
    <property type="component" value="Chromosome"/>
</dbReference>
<protein>
    <recommendedName>
        <fullName evidence="3">proline dehydrogenase</fullName>
        <ecNumber evidence="3">1.5.5.2</ecNumber>
    </recommendedName>
</protein>
<dbReference type="PANTHER" id="PTHR13914">
    <property type="entry name" value="PROLINE OXIDASE"/>
    <property type="match status" value="1"/>
</dbReference>
<dbReference type="GO" id="GO:0004657">
    <property type="term" value="F:proline dehydrogenase activity"/>
    <property type="evidence" value="ECO:0007669"/>
    <property type="project" value="UniProtKB-EC"/>
</dbReference>
<dbReference type="AlphaFoldDB" id="F3KKF9"/>
<keyword evidence="8" id="KW-0642">Proline metabolism</keyword>
<proteinExistence type="predicted"/>
<dbReference type="HOGENOM" id="CLU_061158_0_0_2"/>
<comment type="cofactor">
    <cofactor evidence="1">
        <name>FAD</name>
        <dbReference type="ChEBI" id="CHEBI:57692"/>
    </cofactor>
</comment>
<dbReference type="EC" id="1.5.5.2" evidence="3"/>
<feature type="domain" description="Proline dehydrogenase" evidence="10">
    <location>
        <begin position="28"/>
        <end position="274"/>
    </location>
</feature>
<dbReference type="PIRSF" id="PIRSF000196">
    <property type="entry name" value="Pro_dehydrog"/>
    <property type="match status" value="1"/>
</dbReference>
<evidence type="ECO:0000259" key="10">
    <source>
        <dbReference type="Pfam" id="PF01619"/>
    </source>
</evidence>
<organism evidence="11">
    <name type="scientific">Candidatus Nitrosarchaeum limnium SFB1</name>
    <dbReference type="NCBI Taxonomy" id="886738"/>
    <lineage>
        <taxon>Archaea</taxon>
        <taxon>Nitrososphaerota</taxon>
        <taxon>Nitrososphaeria</taxon>
        <taxon>Nitrosopumilales</taxon>
        <taxon>Nitrosopumilaceae</taxon>
        <taxon>Nitrosarchaeum</taxon>
    </lineage>
</organism>
<dbReference type="InterPro" id="IPR015659">
    <property type="entry name" value="Proline_oxidase"/>
</dbReference>
<dbReference type="SUPFAM" id="SSF51730">
    <property type="entry name" value="FAD-linked oxidoreductase"/>
    <property type="match status" value="1"/>
</dbReference>
<name>F3KKF9_9ARCH</name>
<dbReference type="PANTHER" id="PTHR13914:SF0">
    <property type="entry name" value="PROLINE DEHYDROGENASE 1, MITOCHONDRIAL"/>
    <property type="match status" value="1"/>
</dbReference>
<dbReference type="GO" id="GO:0010133">
    <property type="term" value="P:L-proline catabolic process to L-glutamate"/>
    <property type="evidence" value="ECO:0007669"/>
    <property type="project" value="UniProtKB-UniPathway"/>
</dbReference>
<keyword evidence="7" id="KW-0560">Oxidoreductase</keyword>
<gene>
    <name evidence="11" type="ORF">Nlim_0975</name>
</gene>
<evidence type="ECO:0000256" key="9">
    <source>
        <dbReference type="ARBA" id="ARBA00048779"/>
    </source>
</evidence>
<comment type="caution">
    <text evidence="11">The sequence shown here is derived from an EMBL/GenBank/DDBJ whole genome shotgun (WGS) entry which is preliminary data.</text>
</comment>
<keyword evidence="5" id="KW-0547">Nucleotide-binding</keyword>
<keyword evidence="6" id="KW-0274">FAD</keyword>
<evidence type="ECO:0000256" key="7">
    <source>
        <dbReference type="ARBA" id="ARBA00023002"/>
    </source>
</evidence>
<accession>F3KKF9</accession>
<evidence type="ECO:0000256" key="6">
    <source>
        <dbReference type="ARBA" id="ARBA00022827"/>
    </source>
</evidence>
<dbReference type="InterPro" id="IPR029041">
    <property type="entry name" value="FAD-linked_oxidoreductase-like"/>
</dbReference>
<evidence type="ECO:0000313" key="11">
    <source>
        <dbReference type="EMBL" id="EGG42136.1"/>
    </source>
</evidence>
<dbReference type="Gene3D" id="3.20.20.220">
    <property type="match status" value="1"/>
</dbReference>
<dbReference type="EMBL" id="AEGP01000035">
    <property type="protein sequence ID" value="EGG42136.1"/>
    <property type="molecule type" value="Genomic_DNA"/>
</dbReference>
<evidence type="ECO:0000256" key="5">
    <source>
        <dbReference type="ARBA" id="ARBA00022741"/>
    </source>
</evidence>
<evidence type="ECO:0000256" key="2">
    <source>
        <dbReference type="ARBA" id="ARBA00004739"/>
    </source>
</evidence>
<comment type="pathway">
    <text evidence="2">Amino-acid degradation; L-proline degradation into L-glutamate; L-glutamate from L-proline: step 1/2.</text>
</comment>
<evidence type="ECO:0000256" key="3">
    <source>
        <dbReference type="ARBA" id="ARBA00012695"/>
    </source>
</evidence>
<evidence type="ECO:0000256" key="8">
    <source>
        <dbReference type="ARBA" id="ARBA00023062"/>
    </source>
</evidence>
<keyword evidence="4" id="KW-0285">Flavoprotein</keyword>
<evidence type="ECO:0000256" key="4">
    <source>
        <dbReference type="ARBA" id="ARBA00022630"/>
    </source>
</evidence>
<dbReference type="InterPro" id="IPR002872">
    <property type="entry name" value="Proline_DH_dom"/>
</dbReference>
<dbReference type="PATRIC" id="fig|886738.10.peg.1077"/>
<dbReference type="UniPathway" id="UPA00261">
    <property type="reaction ID" value="UER00373"/>
</dbReference>
<dbReference type="InterPro" id="IPR008219">
    <property type="entry name" value="PRODH_bac_arc"/>
</dbReference>
<dbReference type="STRING" id="886738.Nlim_0975"/>
<dbReference type="GO" id="GO:0000166">
    <property type="term" value="F:nucleotide binding"/>
    <property type="evidence" value="ECO:0007669"/>
    <property type="project" value="UniProtKB-KW"/>
</dbReference>
<dbReference type="Pfam" id="PF01619">
    <property type="entry name" value="Pro_dh"/>
    <property type="match status" value="1"/>
</dbReference>